<gene>
    <name evidence="2" type="ORF">BpHYR1_050128</name>
</gene>
<name>A0A3M7RK39_BRAPC</name>
<comment type="caution">
    <text evidence="2">The sequence shown here is derived from an EMBL/GenBank/DDBJ whole genome shotgun (WGS) entry which is preliminary data.</text>
</comment>
<organism evidence="2 3">
    <name type="scientific">Brachionus plicatilis</name>
    <name type="common">Marine rotifer</name>
    <name type="synonym">Brachionus muelleri</name>
    <dbReference type="NCBI Taxonomy" id="10195"/>
    <lineage>
        <taxon>Eukaryota</taxon>
        <taxon>Metazoa</taxon>
        <taxon>Spiralia</taxon>
        <taxon>Gnathifera</taxon>
        <taxon>Rotifera</taxon>
        <taxon>Eurotatoria</taxon>
        <taxon>Monogononta</taxon>
        <taxon>Pseudotrocha</taxon>
        <taxon>Ploima</taxon>
        <taxon>Brachionidae</taxon>
        <taxon>Brachionus</taxon>
    </lineage>
</organism>
<evidence type="ECO:0000313" key="2">
    <source>
        <dbReference type="EMBL" id="RNA23926.1"/>
    </source>
</evidence>
<keyword evidence="1" id="KW-0812">Transmembrane</keyword>
<protein>
    <submittedName>
        <fullName evidence="2">Uncharacterized protein</fullName>
    </submittedName>
</protein>
<proteinExistence type="predicted"/>
<dbReference type="AlphaFoldDB" id="A0A3M7RK39"/>
<evidence type="ECO:0000313" key="3">
    <source>
        <dbReference type="Proteomes" id="UP000276133"/>
    </source>
</evidence>
<evidence type="ECO:0000256" key="1">
    <source>
        <dbReference type="SAM" id="Phobius"/>
    </source>
</evidence>
<sequence length="45" mass="5040">MFRTQEANESQDEAKMQDLMFKLNIALFIGTIVAIRTAGSVMGDF</sequence>
<keyword evidence="1" id="KW-1133">Transmembrane helix</keyword>
<accession>A0A3M7RK39</accession>
<dbReference type="EMBL" id="REGN01003195">
    <property type="protein sequence ID" value="RNA23926.1"/>
    <property type="molecule type" value="Genomic_DNA"/>
</dbReference>
<reference evidence="2 3" key="1">
    <citation type="journal article" date="2018" name="Sci. Rep.">
        <title>Genomic signatures of local adaptation to the degree of environmental predictability in rotifers.</title>
        <authorList>
            <person name="Franch-Gras L."/>
            <person name="Hahn C."/>
            <person name="Garcia-Roger E.M."/>
            <person name="Carmona M.J."/>
            <person name="Serra M."/>
            <person name="Gomez A."/>
        </authorList>
    </citation>
    <scope>NUCLEOTIDE SEQUENCE [LARGE SCALE GENOMIC DNA]</scope>
    <source>
        <strain evidence="2">HYR1</strain>
    </source>
</reference>
<dbReference type="Proteomes" id="UP000276133">
    <property type="component" value="Unassembled WGS sequence"/>
</dbReference>
<keyword evidence="3" id="KW-1185">Reference proteome</keyword>
<feature type="transmembrane region" description="Helical" evidence="1">
    <location>
        <begin position="21"/>
        <end position="39"/>
    </location>
</feature>
<keyword evidence="1" id="KW-0472">Membrane</keyword>